<protein>
    <submittedName>
        <fullName evidence="1">Uncharacterized protein</fullName>
    </submittedName>
</protein>
<keyword evidence="2" id="KW-1185">Reference proteome</keyword>
<dbReference type="AlphaFoldDB" id="I4EG23"/>
<reference evidence="1 2" key="1">
    <citation type="journal article" date="2012" name="ISME J.">
        <title>Nitrification expanded: discovery, physiology and genomics of a nitrite-oxidizing bacterium from the phylum Chloroflexi.</title>
        <authorList>
            <person name="Sorokin D.Y."/>
            <person name="Lucker S."/>
            <person name="Vejmelkova D."/>
            <person name="Kostrikina N.A."/>
            <person name="Kleerebezem R."/>
            <person name="Rijpstra W.I."/>
            <person name="Damste J.S."/>
            <person name="Le Paslier D."/>
            <person name="Muyzer G."/>
            <person name="Wagner M."/>
            <person name="van Loosdrecht M.C."/>
            <person name="Daims H."/>
        </authorList>
    </citation>
    <scope>NUCLEOTIDE SEQUENCE [LARGE SCALE GENOMIC DNA]</scope>
    <source>
        <strain evidence="2">none</strain>
    </source>
</reference>
<proteinExistence type="predicted"/>
<sequence>MLIGRALAITKTFASDRNVANAAIQVMLALAEQGEPRAQAWCKGLHGAVVRRVGDEA</sequence>
<gene>
    <name evidence="1" type="ORF">NITHO_2520010</name>
</gene>
<comment type="caution">
    <text evidence="1">The sequence shown here is derived from an EMBL/GenBank/DDBJ whole genome shotgun (WGS) entry which is preliminary data.</text>
</comment>
<accession>I4EG23</accession>
<dbReference type="EMBL" id="CAGS01000171">
    <property type="protein sequence ID" value="CCF83635.1"/>
    <property type="molecule type" value="Genomic_DNA"/>
</dbReference>
<name>I4EG23_9BACT</name>
<evidence type="ECO:0000313" key="1">
    <source>
        <dbReference type="EMBL" id="CCF83635.1"/>
    </source>
</evidence>
<organism evidence="1 2">
    <name type="scientific">Nitrolancea hollandica Lb</name>
    <dbReference type="NCBI Taxonomy" id="1129897"/>
    <lineage>
        <taxon>Bacteria</taxon>
        <taxon>Pseudomonadati</taxon>
        <taxon>Thermomicrobiota</taxon>
        <taxon>Thermomicrobia</taxon>
        <taxon>Sphaerobacterales</taxon>
        <taxon>Sphaerobacterineae</taxon>
        <taxon>Sphaerobacteraceae</taxon>
        <taxon>Nitrolancea</taxon>
    </lineage>
</organism>
<dbReference type="Proteomes" id="UP000004221">
    <property type="component" value="Unassembled WGS sequence"/>
</dbReference>
<evidence type="ECO:0000313" key="2">
    <source>
        <dbReference type="Proteomes" id="UP000004221"/>
    </source>
</evidence>
<dbReference type="RefSeq" id="WP_008477098.1">
    <property type="nucleotide sequence ID" value="NZ_CAGS01000171.1"/>
</dbReference>